<protein>
    <submittedName>
        <fullName evidence="1">Uncharacterized protein</fullName>
    </submittedName>
</protein>
<sequence>MLRKWSCGLKKTGRYLWIIRRPRKNSVSNQQRRTAGVACDKAAFVGKEQGSPENSPIDGFSSQQWLLYFLCGIQCRKPDLWPLLKRSGVIIQLNSTPWL</sequence>
<dbReference type="EMBL" id="BGPR01000381">
    <property type="protein sequence ID" value="GBM16912.1"/>
    <property type="molecule type" value="Genomic_DNA"/>
</dbReference>
<dbReference type="AlphaFoldDB" id="A0A4Y2DJH1"/>
<evidence type="ECO:0000313" key="1">
    <source>
        <dbReference type="EMBL" id="GBM16912.1"/>
    </source>
</evidence>
<reference evidence="1 2" key="1">
    <citation type="journal article" date="2019" name="Sci. Rep.">
        <title>Orb-weaving spider Araneus ventricosus genome elucidates the spidroin gene catalogue.</title>
        <authorList>
            <person name="Kono N."/>
            <person name="Nakamura H."/>
            <person name="Ohtoshi R."/>
            <person name="Moran D.A.P."/>
            <person name="Shinohara A."/>
            <person name="Yoshida Y."/>
            <person name="Fujiwara M."/>
            <person name="Mori M."/>
            <person name="Tomita M."/>
            <person name="Arakawa K."/>
        </authorList>
    </citation>
    <scope>NUCLEOTIDE SEQUENCE [LARGE SCALE GENOMIC DNA]</scope>
</reference>
<name>A0A4Y2DJH1_ARAVE</name>
<comment type="caution">
    <text evidence="1">The sequence shown here is derived from an EMBL/GenBank/DDBJ whole genome shotgun (WGS) entry which is preliminary data.</text>
</comment>
<proteinExistence type="predicted"/>
<gene>
    <name evidence="1" type="ORF">AVEN_267308_1</name>
</gene>
<keyword evidence="2" id="KW-1185">Reference proteome</keyword>
<organism evidence="1 2">
    <name type="scientific">Araneus ventricosus</name>
    <name type="common">Orbweaver spider</name>
    <name type="synonym">Epeira ventricosa</name>
    <dbReference type="NCBI Taxonomy" id="182803"/>
    <lineage>
        <taxon>Eukaryota</taxon>
        <taxon>Metazoa</taxon>
        <taxon>Ecdysozoa</taxon>
        <taxon>Arthropoda</taxon>
        <taxon>Chelicerata</taxon>
        <taxon>Arachnida</taxon>
        <taxon>Araneae</taxon>
        <taxon>Araneomorphae</taxon>
        <taxon>Entelegynae</taxon>
        <taxon>Araneoidea</taxon>
        <taxon>Araneidae</taxon>
        <taxon>Araneus</taxon>
    </lineage>
</organism>
<dbReference type="Proteomes" id="UP000499080">
    <property type="component" value="Unassembled WGS sequence"/>
</dbReference>
<evidence type="ECO:0000313" key="2">
    <source>
        <dbReference type="Proteomes" id="UP000499080"/>
    </source>
</evidence>
<accession>A0A4Y2DJH1</accession>